<dbReference type="AlphaFoldDB" id="A0A8J2YRN4"/>
<protein>
    <submittedName>
        <fullName evidence="1">Uncharacterized protein</fullName>
    </submittedName>
</protein>
<evidence type="ECO:0000313" key="1">
    <source>
        <dbReference type="EMBL" id="GGF09411.1"/>
    </source>
</evidence>
<name>A0A8J2YRN4_9PROT</name>
<dbReference type="RefSeq" id="WP_189043907.1">
    <property type="nucleotide sequence ID" value="NZ_BMJQ01000003.1"/>
</dbReference>
<sequence>MLIAVEALHGAANDVAERATPGQGLVYLQLVFHAGRPVIRADAAQARALAGFVPCERIDLWALFRVRFAAIRRPIGAGSDEARHLAQLIDDARASATACDRLMPGRVVLVELAWQCLHRLQDAELAAHRLGDALRPGPDLQPGP</sequence>
<proteinExistence type="predicted"/>
<dbReference type="Proteomes" id="UP000646365">
    <property type="component" value="Unassembled WGS sequence"/>
</dbReference>
<evidence type="ECO:0000313" key="2">
    <source>
        <dbReference type="Proteomes" id="UP000646365"/>
    </source>
</evidence>
<gene>
    <name evidence="1" type="ORF">GCM10011611_13620</name>
</gene>
<comment type="caution">
    <text evidence="1">The sequence shown here is derived from an EMBL/GenBank/DDBJ whole genome shotgun (WGS) entry which is preliminary data.</text>
</comment>
<dbReference type="EMBL" id="BMJQ01000003">
    <property type="protein sequence ID" value="GGF09411.1"/>
    <property type="molecule type" value="Genomic_DNA"/>
</dbReference>
<organism evidence="1 2">
    <name type="scientific">Aliidongia dinghuensis</name>
    <dbReference type="NCBI Taxonomy" id="1867774"/>
    <lineage>
        <taxon>Bacteria</taxon>
        <taxon>Pseudomonadati</taxon>
        <taxon>Pseudomonadota</taxon>
        <taxon>Alphaproteobacteria</taxon>
        <taxon>Rhodospirillales</taxon>
        <taxon>Dongiaceae</taxon>
        <taxon>Aliidongia</taxon>
    </lineage>
</organism>
<keyword evidence="2" id="KW-1185">Reference proteome</keyword>
<accession>A0A8J2YRN4</accession>
<reference evidence="1" key="2">
    <citation type="submission" date="2020-09" db="EMBL/GenBank/DDBJ databases">
        <authorList>
            <person name="Sun Q."/>
            <person name="Zhou Y."/>
        </authorList>
    </citation>
    <scope>NUCLEOTIDE SEQUENCE</scope>
    <source>
        <strain evidence="1">CGMCC 1.15725</strain>
    </source>
</reference>
<reference evidence="1" key="1">
    <citation type="journal article" date="2014" name="Int. J. Syst. Evol. Microbiol.">
        <title>Complete genome sequence of Corynebacterium casei LMG S-19264T (=DSM 44701T), isolated from a smear-ripened cheese.</title>
        <authorList>
            <consortium name="US DOE Joint Genome Institute (JGI-PGF)"/>
            <person name="Walter F."/>
            <person name="Albersmeier A."/>
            <person name="Kalinowski J."/>
            <person name="Ruckert C."/>
        </authorList>
    </citation>
    <scope>NUCLEOTIDE SEQUENCE</scope>
    <source>
        <strain evidence="1">CGMCC 1.15725</strain>
    </source>
</reference>